<dbReference type="PROSITE" id="PS52004">
    <property type="entry name" value="KS3_2"/>
    <property type="match status" value="1"/>
</dbReference>
<dbReference type="Gene3D" id="3.30.70.3290">
    <property type="match status" value="1"/>
</dbReference>
<gene>
    <name evidence="8" type="ORF">GCM10007147_14540</name>
</gene>
<dbReference type="Gene3D" id="3.40.47.10">
    <property type="match status" value="1"/>
</dbReference>
<dbReference type="SUPFAM" id="SSF47336">
    <property type="entry name" value="ACP-like"/>
    <property type="match status" value="1"/>
</dbReference>
<evidence type="ECO:0000313" key="8">
    <source>
        <dbReference type="EMBL" id="GHD21303.1"/>
    </source>
</evidence>
<dbReference type="InterPro" id="IPR014043">
    <property type="entry name" value="Acyl_transferase_dom"/>
</dbReference>
<keyword evidence="9" id="KW-1185">Reference proteome</keyword>
<dbReference type="PROSITE" id="PS00012">
    <property type="entry name" value="PHOSPHOPANTETHEINE"/>
    <property type="match status" value="1"/>
</dbReference>
<dbReference type="Gene3D" id="1.10.1200.10">
    <property type="entry name" value="ACP-like"/>
    <property type="match status" value="1"/>
</dbReference>
<dbReference type="FunFam" id="3.40.47.10:FF:000019">
    <property type="entry name" value="Polyketide synthase type I"/>
    <property type="match status" value="1"/>
</dbReference>
<dbReference type="Pfam" id="PF00109">
    <property type="entry name" value="ketoacyl-synt"/>
    <property type="match status" value="1"/>
</dbReference>
<dbReference type="AlphaFoldDB" id="A0A919CGW0"/>
<dbReference type="SUPFAM" id="SSF52151">
    <property type="entry name" value="FabD/lysophospholipase-like"/>
    <property type="match status" value="1"/>
</dbReference>
<evidence type="ECO:0000256" key="5">
    <source>
        <dbReference type="SAM" id="MobiDB-lite"/>
    </source>
</evidence>
<dbReference type="InterPro" id="IPR018201">
    <property type="entry name" value="Ketoacyl_synth_AS"/>
</dbReference>
<dbReference type="InterPro" id="IPR014031">
    <property type="entry name" value="Ketoacyl_synth_C"/>
</dbReference>
<dbReference type="Pfam" id="PF02801">
    <property type="entry name" value="Ketoacyl-synt_C"/>
    <property type="match status" value="1"/>
</dbReference>
<dbReference type="Pfam" id="PF00550">
    <property type="entry name" value="PP-binding"/>
    <property type="match status" value="1"/>
</dbReference>
<dbReference type="SUPFAM" id="SSF53901">
    <property type="entry name" value="Thiolase-like"/>
    <property type="match status" value="1"/>
</dbReference>
<dbReference type="GO" id="GO:0004312">
    <property type="term" value="F:fatty acid synthase activity"/>
    <property type="evidence" value="ECO:0007669"/>
    <property type="project" value="TreeGrafter"/>
</dbReference>
<dbReference type="GO" id="GO:0004315">
    <property type="term" value="F:3-oxoacyl-[acyl-carrier-protein] synthase activity"/>
    <property type="evidence" value="ECO:0007669"/>
    <property type="project" value="InterPro"/>
</dbReference>
<keyword evidence="1" id="KW-0596">Phosphopantetheine</keyword>
<dbReference type="PANTHER" id="PTHR43775">
    <property type="entry name" value="FATTY ACID SYNTHASE"/>
    <property type="match status" value="1"/>
</dbReference>
<dbReference type="Pfam" id="PF00698">
    <property type="entry name" value="Acyl_transf_1"/>
    <property type="match status" value="1"/>
</dbReference>
<dbReference type="InterPro" id="IPR032821">
    <property type="entry name" value="PKS_assoc"/>
</dbReference>
<keyword evidence="2" id="KW-0597">Phosphoprotein</keyword>
<dbReference type="GO" id="GO:0031177">
    <property type="term" value="F:phosphopantetheine binding"/>
    <property type="evidence" value="ECO:0007669"/>
    <property type="project" value="InterPro"/>
</dbReference>
<keyword evidence="4" id="KW-0012">Acyltransferase</keyword>
<evidence type="ECO:0000256" key="4">
    <source>
        <dbReference type="ARBA" id="ARBA00023315"/>
    </source>
</evidence>
<dbReference type="InterPro" id="IPR014030">
    <property type="entry name" value="Ketoacyl_synth_N"/>
</dbReference>
<dbReference type="PROSITE" id="PS00606">
    <property type="entry name" value="KS3_1"/>
    <property type="match status" value="1"/>
</dbReference>
<dbReference type="Proteomes" id="UP000654947">
    <property type="component" value="Unassembled WGS sequence"/>
</dbReference>
<comment type="caution">
    <text evidence="8">The sequence shown here is derived from an EMBL/GenBank/DDBJ whole genome shotgun (WGS) entry which is preliminary data.</text>
</comment>
<dbReference type="InterPro" id="IPR050091">
    <property type="entry name" value="PKS_NRPS_Biosynth_Enz"/>
</dbReference>
<protein>
    <recommendedName>
        <fullName evidence="10">Acyltransferase domain-containing protein</fullName>
    </recommendedName>
</protein>
<name>A0A919CGW0_9ACTN</name>
<dbReference type="Pfam" id="PF16197">
    <property type="entry name" value="KAsynt_C_assoc"/>
    <property type="match status" value="1"/>
</dbReference>
<evidence type="ECO:0000259" key="6">
    <source>
        <dbReference type="PROSITE" id="PS50075"/>
    </source>
</evidence>
<dbReference type="SMART" id="SM00827">
    <property type="entry name" value="PKS_AT"/>
    <property type="match status" value="1"/>
</dbReference>
<dbReference type="PROSITE" id="PS50075">
    <property type="entry name" value="CARRIER"/>
    <property type="match status" value="1"/>
</dbReference>
<dbReference type="InterPro" id="IPR001227">
    <property type="entry name" value="Ac_transferase_dom_sf"/>
</dbReference>
<dbReference type="InterPro" id="IPR016035">
    <property type="entry name" value="Acyl_Trfase/lysoPLipase"/>
</dbReference>
<feature type="region of interest" description="Disordered" evidence="5">
    <location>
        <begin position="452"/>
        <end position="476"/>
    </location>
</feature>
<keyword evidence="3" id="KW-0808">Transferase</keyword>
<sequence length="1103" mass="115243">MTADEGRLVAALRSAMKENARLREERDRADRDAQVAITAMACRLPGGADTPEALWELVERGGDAVGPLPRDRGWQEPGDPPRSIMREGAFLDRAGDFDAGFFGISPKEALATDPQQRLLLETSWEAIERARIDPASLRGTDTGVYVGLTAQEYGPRMAESTDDGLALTGTTASVASGRISYTLGLHGPSLSMDTACSSSLVALHSAVRALRSGECSMALAGGAAVMSSDGLLVEFTRKGGLSPDGRCRAFGADADGTGFSEGAVVLVLERVADARAAGRPVLAVVRGSAVNSDGASNGLTAPNGPAQARVIRAALSDAGLDPHEIDAVEAHGTGTTLGDPIEAQALVRVYGGEREEPLLLGSLKSNIGHAQAAAGAAGAVKAVQALRHGTFPSTLHAAEPSPHVDWQDSGIALAQTNHTWAEASRPRRIAVSSFGISGTNVHLILEQAEDDRSLPRTAADAETAVQESPTGQAPGHFAAVTGPLTRSSGAEEAPALGEEPVVWPLSARGGPALHGQAVRLLRHLEHAPSRPCDVALSLATTRAHLEDRAVVVGAGTDELRRGLRALAAGESDPGVITGSADGAGPTAFLFTGQGSQRPGMGRELHAAHPVFARAFDEVAAEFDRYLERPLTDVVWAGRDTPEAELLDRTGWAQIALFTFGTALYRLLESWGVRPDYVAGHSIGEITAAHVCGVLTLPDAVRLVEARARLMQALPEGGAMAAVQAPPEETGPVLEEAAERTGAPVTLAAVNAPGSVVVSGAAEAVDHVVSAFTERGHRTRRLTVSHAFHSPLMDPMLEDFARVASEVRLSPPVLPLISNLGGGRAGEEIRSADYWVRHVREPVRFAEGIAHLRREGVTAFVEVGPDAALTAMVRPTAGDQHRAVALQSRLRPETEALATGIGEAHVAGVPVEWAVLNSGARTVDLPTYAFQHRRYWLDTVPSGSAPAPAADAPALDEAPAVPALRARLEGMSADLREEELLQIVRRESAVLLGHTRAQDVPADRGFLDLGFDSLAAVRLGARLGELTGLELPSTVLLDHPAPRAVATRLSEEIGAGGDGTGAAAASGAGPAPEDEPGTVPEHGPDDEEVDGMGVDDLVRMVYDN</sequence>
<dbReference type="EMBL" id="BMXL01000005">
    <property type="protein sequence ID" value="GHD21303.1"/>
    <property type="molecule type" value="Genomic_DNA"/>
</dbReference>
<evidence type="ECO:0000256" key="2">
    <source>
        <dbReference type="ARBA" id="ARBA00022553"/>
    </source>
</evidence>
<feature type="region of interest" description="Disordered" evidence="5">
    <location>
        <begin position="1052"/>
        <end position="1095"/>
    </location>
</feature>
<dbReference type="RefSeq" id="WP_193517607.1">
    <property type="nucleotide sequence ID" value="NZ_BMXL01000005.1"/>
</dbReference>
<proteinExistence type="predicted"/>
<evidence type="ECO:0008006" key="10">
    <source>
        <dbReference type="Google" id="ProtNLM"/>
    </source>
</evidence>
<dbReference type="InterPro" id="IPR016036">
    <property type="entry name" value="Malonyl_transacylase_ACP-bd"/>
</dbReference>
<dbReference type="InterPro" id="IPR006162">
    <property type="entry name" value="Ppantetheine_attach_site"/>
</dbReference>
<dbReference type="InterPro" id="IPR020841">
    <property type="entry name" value="PKS_Beta-ketoAc_synthase_dom"/>
</dbReference>
<organism evidence="8 9">
    <name type="scientific">Nocardiopsis kunsanensis</name>
    <dbReference type="NCBI Taxonomy" id="141693"/>
    <lineage>
        <taxon>Bacteria</taxon>
        <taxon>Bacillati</taxon>
        <taxon>Actinomycetota</taxon>
        <taxon>Actinomycetes</taxon>
        <taxon>Streptosporangiales</taxon>
        <taxon>Nocardiopsidaceae</taxon>
        <taxon>Nocardiopsis</taxon>
    </lineage>
</organism>
<dbReference type="InterPro" id="IPR016039">
    <property type="entry name" value="Thiolase-like"/>
</dbReference>
<dbReference type="GO" id="GO:0006633">
    <property type="term" value="P:fatty acid biosynthetic process"/>
    <property type="evidence" value="ECO:0007669"/>
    <property type="project" value="InterPro"/>
</dbReference>
<dbReference type="SMART" id="SM00823">
    <property type="entry name" value="PKS_PP"/>
    <property type="match status" value="1"/>
</dbReference>
<feature type="domain" description="Ketosynthase family 3 (KS3)" evidence="7">
    <location>
        <begin position="32"/>
        <end position="447"/>
    </location>
</feature>
<dbReference type="Pfam" id="PF22621">
    <property type="entry name" value="CurL-like_PKS_C"/>
    <property type="match status" value="1"/>
</dbReference>
<dbReference type="Gene3D" id="3.40.366.10">
    <property type="entry name" value="Malonyl-Coenzyme A Acyl Carrier Protein, domain 2"/>
    <property type="match status" value="1"/>
</dbReference>
<feature type="compositionally biased region" description="Low complexity" evidence="5">
    <location>
        <begin position="1060"/>
        <end position="1070"/>
    </location>
</feature>
<dbReference type="InterPro" id="IPR020806">
    <property type="entry name" value="PKS_PP-bd"/>
</dbReference>
<reference evidence="8 9" key="1">
    <citation type="journal article" date="2014" name="Int. J. Syst. Evol. Microbiol.">
        <title>Complete genome sequence of Corynebacterium casei LMG S-19264T (=DSM 44701T), isolated from a smear-ripened cheese.</title>
        <authorList>
            <consortium name="US DOE Joint Genome Institute (JGI-PGF)"/>
            <person name="Walter F."/>
            <person name="Albersmeier A."/>
            <person name="Kalinowski J."/>
            <person name="Ruckert C."/>
        </authorList>
    </citation>
    <scope>NUCLEOTIDE SEQUENCE [LARGE SCALE GENOMIC DNA]</scope>
    <source>
        <strain evidence="8 9">KCTC 19473</strain>
    </source>
</reference>
<dbReference type="InterPro" id="IPR009081">
    <property type="entry name" value="PP-bd_ACP"/>
</dbReference>
<feature type="domain" description="Carrier" evidence="6">
    <location>
        <begin position="977"/>
        <end position="1052"/>
    </location>
</feature>
<dbReference type="PANTHER" id="PTHR43775:SF51">
    <property type="entry name" value="INACTIVE PHENOLPHTHIOCEROL SYNTHESIS POLYKETIDE SYNTHASE TYPE I PKS1-RELATED"/>
    <property type="match status" value="1"/>
</dbReference>
<accession>A0A919CGW0</accession>
<evidence type="ECO:0000259" key="7">
    <source>
        <dbReference type="PROSITE" id="PS52004"/>
    </source>
</evidence>
<dbReference type="CDD" id="cd00833">
    <property type="entry name" value="PKS"/>
    <property type="match status" value="1"/>
</dbReference>
<evidence type="ECO:0000256" key="3">
    <source>
        <dbReference type="ARBA" id="ARBA00022679"/>
    </source>
</evidence>
<dbReference type="InterPro" id="IPR036736">
    <property type="entry name" value="ACP-like_sf"/>
</dbReference>
<dbReference type="SUPFAM" id="SSF55048">
    <property type="entry name" value="Probable ACP-binding domain of malonyl-CoA ACP transacylase"/>
    <property type="match status" value="1"/>
</dbReference>
<evidence type="ECO:0000256" key="1">
    <source>
        <dbReference type="ARBA" id="ARBA00022450"/>
    </source>
</evidence>
<evidence type="ECO:0000313" key="9">
    <source>
        <dbReference type="Proteomes" id="UP000654947"/>
    </source>
</evidence>
<dbReference type="SMART" id="SM00825">
    <property type="entry name" value="PKS_KS"/>
    <property type="match status" value="1"/>
</dbReference>